<evidence type="ECO:0000256" key="2">
    <source>
        <dbReference type="ARBA" id="ARBA00022692"/>
    </source>
</evidence>
<dbReference type="PROSITE" id="PS50835">
    <property type="entry name" value="IG_LIKE"/>
    <property type="match status" value="5"/>
</dbReference>
<feature type="domain" description="Ig-like" evidence="9">
    <location>
        <begin position="131"/>
        <end position="232"/>
    </location>
</feature>
<dbReference type="InterPro" id="IPR003006">
    <property type="entry name" value="Ig/MHC_CS"/>
</dbReference>
<dbReference type="InterPro" id="IPR007110">
    <property type="entry name" value="Ig-like_dom"/>
</dbReference>
<dbReference type="SUPFAM" id="SSF48726">
    <property type="entry name" value="Immunoglobulin"/>
    <property type="match status" value="5"/>
</dbReference>
<evidence type="ECO:0000259" key="9">
    <source>
        <dbReference type="PROSITE" id="PS50835"/>
    </source>
</evidence>
<dbReference type="InterPro" id="IPR013783">
    <property type="entry name" value="Ig-like_fold"/>
</dbReference>
<feature type="chain" id="PRO_5035207246" evidence="8">
    <location>
        <begin position="19"/>
        <end position="605"/>
    </location>
</feature>
<dbReference type="SMART" id="SM00409">
    <property type="entry name" value="IG"/>
    <property type="match status" value="4"/>
</dbReference>
<dbReference type="CDD" id="cd00098">
    <property type="entry name" value="IgC1"/>
    <property type="match status" value="3"/>
</dbReference>
<dbReference type="KEGG" id="xla:121399175"/>
<dbReference type="Pfam" id="PF08205">
    <property type="entry name" value="C2-set_2"/>
    <property type="match status" value="1"/>
</dbReference>
<organism evidence="10 11">
    <name type="scientific">Xenopus laevis</name>
    <name type="common">African clawed frog</name>
    <dbReference type="NCBI Taxonomy" id="8355"/>
    <lineage>
        <taxon>Eukaryota</taxon>
        <taxon>Metazoa</taxon>
        <taxon>Chordata</taxon>
        <taxon>Craniata</taxon>
        <taxon>Vertebrata</taxon>
        <taxon>Euteleostomi</taxon>
        <taxon>Amphibia</taxon>
        <taxon>Batrachia</taxon>
        <taxon>Anura</taxon>
        <taxon>Pipoidea</taxon>
        <taxon>Pipidae</taxon>
        <taxon>Xenopodinae</taxon>
        <taxon>Xenopus</taxon>
        <taxon>Xenopus</taxon>
    </lineage>
</organism>
<dbReference type="AlphaFoldDB" id="A0A8J1M173"/>
<dbReference type="InterPro" id="IPR050380">
    <property type="entry name" value="Immune_Resp_Modulators"/>
</dbReference>
<dbReference type="PROSITE" id="PS00290">
    <property type="entry name" value="IG_MHC"/>
    <property type="match status" value="1"/>
</dbReference>
<gene>
    <name evidence="11" type="primary">LOC121399175</name>
</gene>
<sequence length="605" mass="67913">MNHLFFLWILLPVAGTMQVRTYPQQARGWVRKSTLLSCYFTSPRDTKLEDIAVRWAVKSPGALRTVYSFDGNRTECDRKETFLDLSLLENGNASLYLKDITVEDEGEYTCTVLITPHVGHSKIALKVTAKPYVSLEPQNTTYFHGEIKTFFCIVQNYYPQEIELNWLVSGPDKEWVLPKTYCTSDPALNTDGTYSVKSQIALVLNESDSGATTYICEVTHVSLEEPARGRTSIFLAPSQAIHTDTGFIVGVAIGCVLVTGMISVLFSVLYQKRLAEVAPLVSPIILPALVIANEKITFTCNINGFRPKPINIQWYIDRPKQGQRSRSIDTPLLCGEDITHQAQHLVTKHGSVFSATSQLFYTPTVQDDGATLVCEVEHKALHATVRQKEKINITARPKKCYITSWPLVPQLGERLVLSCIVEKFYPMEISLTWLKNGQLVTDVTSFGPFLCEDDYCSIWSQTELLLTEEDDGLIYTCLINHMSFGKIEELNYEINLKGTPPEVQWIIAEPQNPTEGEEVMLRCKISNFSPPQVTVNWFRNGVQLGTGVCNSLCVASARGLHSMWSMLRFPCQAQDHGSIFMCQVNHTALKNCEERSYTLSLSGKS</sequence>
<evidence type="ECO:0000313" key="10">
    <source>
        <dbReference type="Proteomes" id="UP000186698"/>
    </source>
</evidence>
<proteinExistence type="predicted"/>
<dbReference type="RefSeq" id="XP_041435066.1">
    <property type="nucleotide sequence ID" value="XM_041579132.1"/>
</dbReference>
<keyword evidence="2 7" id="KW-0812">Transmembrane</keyword>
<evidence type="ECO:0000256" key="1">
    <source>
        <dbReference type="ARBA" id="ARBA00004167"/>
    </source>
</evidence>
<dbReference type="GeneID" id="121399175"/>
<dbReference type="Gene3D" id="2.60.40.10">
    <property type="entry name" value="Immunoglobulins"/>
    <property type="match status" value="5"/>
</dbReference>
<dbReference type="InterPro" id="IPR036179">
    <property type="entry name" value="Ig-like_dom_sf"/>
</dbReference>
<reference evidence="11" key="1">
    <citation type="submission" date="2025-08" db="UniProtKB">
        <authorList>
            <consortium name="RefSeq"/>
        </authorList>
    </citation>
    <scope>IDENTIFICATION</scope>
    <source>
        <strain evidence="11">J_2021</strain>
        <tissue evidence="11">Erythrocytes</tissue>
    </source>
</reference>
<keyword evidence="8" id="KW-0732">Signal</keyword>
<feature type="domain" description="Ig-like" evidence="9">
    <location>
        <begin position="279"/>
        <end position="392"/>
    </location>
</feature>
<name>A0A8J1M173_XENLA</name>
<evidence type="ECO:0000256" key="3">
    <source>
        <dbReference type="ARBA" id="ARBA00022989"/>
    </source>
</evidence>
<evidence type="ECO:0000256" key="4">
    <source>
        <dbReference type="ARBA" id="ARBA00023136"/>
    </source>
</evidence>
<keyword evidence="3 7" id="KW-1133">Transmembrane helix</keyword>
<keyword evidence="5" id="KW-1015">Disulfide bond</keyword>
<feature type="domain" description="Ig-like" evidence="9">
    <location>
        <begin position="397"/>
        <end position="493"/>
    </location>
</feature>
<dbReference type="InterPro" id="IPR003597">
    <property type="entry name" value="Ig_C1-set"/>
</dbReference>
<comment type="subcellular location">
    <subcellularLocation>
        <location evidence="1">Membrane</location>
        <topology evidence="1">Single-pass membrane protein</topology>
    </subcellularLocation>
</comment>
<dbReference type="SMART" id="SM00407">
    <property type="entry name" value="IGc1"/>
    <property type="match status" value="4"/>
</dbReference>
<dbReference type="GO" id="GO:0016020">
    <property type="term" value="C:membrane"/>
    <property type="evidence" value="ECO:0007669"/>
    <property type="project" value="UniProtKB-SubCell"/>
</dbReference>
<dbReference type="InterPro" id="IPR003599">
    <property type="entry name" value="Ig_sub"/>
</dbReference>
<evidence type="ECO:0000256" key="7">
    <source>
        <dbReference type="SAM" id="Phobius"/>
    </source>
</evidence>
<evidence type="ECO:0000256" key="5">
    <source>
        <dbReference type="ARBA" id="ARBA00023157"/>
    </source>
</evidence>
<dbReference type="InterPro" id="IPR013106">
    <property type="entry name" value="Ig_V-set"/>
</dbReference>
<dbReference type="Pfam" id="PF07686">
    <property type="entry name" value="V-set"/>
    <property type="match status" value="1"/>
</dbReference>
<dbReference type="OrthoDB" id="9983389at2759"/>
<accession>A0A8J1M173</accession>
<dbReference type="Proteomes" id="UP000186698">
    <property type="component" value="Chromosome 9_10S"/>
</dbReference>
<protein>
    <submittedName>
        <fullName evidence="11">Uncharacterized protein LOC121399175</fullName>
    </submittedName>
</protein>
<feature type="domain" description="Ig-like" evidence="9">
    <location>
        <begin position="12"/>
        <end position="112"/>
    </location>
</feature>
<keyword evidence="10" id="KW-1185">Reference proteome</keyword>
<dbReference type="InterPro" id="IPR013162">
    <property type="entry name" value="CD80_C2-set"/>
</dbReference>
<dbReference type="PANTHER" id="PTHR23411">
    <property type="entry name" value="TAPASIN"/>
    <property type="match status" value="1"/>
</dbReference>
<evidence type="ECO:0000256" key="8">
    <source>
        <dbReference type="SAM" id="SignalP"/>
    </source>
</evidence>
<evidence type="ECO:0000313" key="11">
    <source>
        <dbReference type="RefSeq" id="XP_041435066.1"/>
    </source>
</evidence>
<keyword evidence="4 7" id="KW-0472">Membrane</keyword>
<feature type="signal peptide" evidence="8">
    <location>
        <begin position="1"/>
        <end position="18"/>
    </location>
</feature>
<keyword evidence="6" id="KW-0393">Immunoglobulin domain</keyword>
<dbReference type="Pfam" id="PF07654">
    <property type="entry name" value="C1-set"/>
    <property type="match status" value="3"/>
</dbReference>
<evidence type="ECO:0000256" key="6">
    <source>
        <dbReference type="ARBA" id="ARBA00023319"/>
    </source>
</evidence>
<feature type="domain" description="Ig-like" evidence="9">
    <location>
        <begin position="501"/>
        <end position="600"/>
    </location>
</feature>
<feature type="transmembrane region" description="Helical" evidence="7">
    <location>
        <begin position="247"/>
        <end position="270"/>
    </location>
</feature>